<feature type="region of interest" description="Disordered" evidence="4">
    <location>
        <begin position="568"/>
        <end position="644"/>
    </location>
</feature>
<dbReference type="SUPFAM" id="SSF50978">
    <property type="entry name" value="WD40 repeat-like"/>
    <property type="match status" value="2"/>
</dbReference>
<dbReference type="PANTHER" id="PTHR22847">
    <property type="entry name" value="WD40 REPEAT PROTEIN"/>
    <property type="match status" value="1"/>
</dbReference>
<dbReference type="InterPro" id="IPR041664">
    <property type="entry name" value="AAA_16"/>
</dbReference>
<feature type="repeat" description="WD" evidence="3">
    <location>
        <begin position="1231"/>
        <end position="1275"/>
    </location>
</feature>
<evidence type="ECO:0000256" key="4">
    <source>
        <dbReference type="SAM" id="MobiDB-lite"/>
    </source>
</evidence>
<evidence type="ECO:0000259" key="5">
    <source>
        <dbReference type="Pfam" id="PF13191"/>
    </source>
</evidence>
<evidence type="ECO:0000256" key="1">
    <source>
        <dbReference type="ARBA" id="ARBA00022574"/>
    </source>
</evidence>
<feature type="repeat" description="WD" evidence="3">
    <location>
        <begin position="1481"/>
        <end position="1519"/>
    </location>
</feature>
<protein>
    <submittedName>
        <fullName evidence="6">AAA family ATPase</fullName>
    </submittedName>
</protein>
<feature type="repeat" description="WD" evidence="3">
    <location>
        <begin position="1276"/>
        <end position="1318"/>
    </location>
</feature>
<proteinExistence type="predicted"/>
<evidence type="ECO:0000313" key="7">
    <source>
        <dbReference type="Proteomes" id="UP001601627"/>
    </source>
</evidence>
<gene>
    <name evidence="6" type="ORF">ACFVZC_07705</name>
</gene>
<organism evidence="6 7">
    <name type="scientific">Streptomyces marokkonensis</name>
    <dbReference type="NCBI Taxonomy" id="324855"/>
    <lineage>
        <taxon>Bacteria</taxon>
        <taxon>Bacillati</taxon>
        <taxon>Actinomycetota</taxon>
        <taxon>Actinomycetes</taxon>
        <taxon>Kitasatosporales</taxon>
        <taxon>Streptomycetaceae</taxon>
        <taxon>Streptomyces</taxon>
    </lineage>
</organism>
<dbReference type="InterPro" id="IPR001680">
    <property type="entry name" value="WD40_rpt"/>
</dbReference>
<dbReference type="SMART" id="SM00320">
    <property type="entry name" value="WD40"/>
    <property type="match status" value="10"/>
</dbReference>
<feature type="domain" description="Orc1-like AAA ATPase" evidence="5">
    <location>
        <begin position="353"/>
        <end position="499"/>
    </location>
</feature>
<dbReference type="Gene3D" id="2.130.10.10">
    <property type="entry name" value="YVTN repeat-like/Quinoprotein amine dehydrogenase"/>
    <property type="match status" value="4"/>
</dbReference>
<dbReference type="PROSITE" id="PS50294">
    <property type="entry name" value="WD_REPEATS_REGION"/>
    <property type="match status" value="2"/>
</dbReference>
<dbReference type="Pfam" id="PF13191">
    <property type="entry name" value="AAA_16"/>
    <property type="match status" value="1"/>
</dbReference>
<dbReference type="PRINTS" id="PR00320">
    <property type="entry name" value="GPROTEINBRPT"/>
</dbReference>
<feature type="compositionally biased region" description="Basic and acidic residues" evidence="4">
    <location>
        <begin position="616"/>
        <end position="627"/>
    </location>
</feature>
<keyword evidence="7" id="KW-1185">Reference proteome</keyword>
<feature type="repeat" description="WD" evidence="3">
    <location>
        <begin position="1548"/>
        <end position="1562"/>
    </location>
</feature>
<feature type="region of interest" description="Disordered" evidence="4">
    <location>
        <begin position="1361"/>
        <end position="1391"/>
    </location>
</feature>
<keyword evidence="2" id="KW-0677">Repeat</keyword>
<feature type="compositionally biased region" description="Basic and acidic residues" evidence="4">
    <location>
        <begin position="453"/>
        <end position="466"/>
    </location>
</feature>
<name>A0ABW6Q251_9ACTN</name>
<keyword evidence="1 3" id="KW-0853">WD repeat</keyword>
<feature type="region of interest" description="Disordered" evidence="4">
    <location>
        <begin position="65"/>
        <end position="111"/>
    </location>
</feature>
<evidence type="ECO:0000256" key="2">
    <source>
        <dbReference type="ARBA" id="ARBA00022737"/>
    </source>
</evidence>
<feature type="repeat" description="WD" evidence="3">
    <location>
        <begin position="1205"/>
        <end position="1220"/>
    </location>
</feature>
<accession>A0ABW6Q251</accession>
<evidence type="ECO:0000313" key="6">
    <source>
        <dbReference type="EMBL" id="MFF1273279.1"/>
    </source>
</evidence>
<feature type="repeat" description="WD" evidence="3">
    <location>
        <begin position="1028"/>
        <end position="1050"/>
    </location>
</feature>
<comment type="caution">
    <text evidence="6">The sequence shown here is derived from an EMBL/GenBank/DDBJ whole genome shotgun (WGS) entry which is preliminary data.</text>
</comment>
<sequence length="1653" mass="172242">MAGTLSGPHSVDTAAVGRHALSIGVSWFAPSPEHGLDDEGPDPLTFAPDRVAALTEALEREPYGYRCTRLTGPDTAPGETPPPGVPGADSPAPDGHAPDTGPADAHPGWQPSAAHLGVAVRQALTSAGPEDVCVVHVLSHGVVRPTGLYALGADSVHTEWTSVRNWLSTVEDFPGRPLVLFLLDLCHSGAAARFDHQLSGLTDGSHRAWVIAASGPSELAVEGRFTRAVADVLNAVAERRIQYDHSRRHLGFHWFVDRVRDRLRELVEERGGMAHRVTADVLDTVAPDLPFFPNPCFTHGPADVPQARPEPGPAADIHFDDVSDPDHFLRHARGGAGFAARPGTAGEQDDGLFTGRHAELVRLAEWLGAGPEATRLQVVTGSPGAGKSALLGVVLRAIHPGMGSTTGPVPEMAALSRAAIPPPLTVHARQRTLAEIVDSLTRQAGAHTGGWADRADGPEGDPRRLMDVLSRSSGPPPVLVVDALDEAREATALVHDLLIPLTTLTRPDGRPLCRLLLAARDEEPCSDVIATARADGSLIDLDRTSRQTLSADLAAYVTKLLDRAMEEAGTSAGGRGGAEEGGWAQGHSQGGHDAGGSSDEDRADSGAPVEAPHAGHAHERSTGHRDGTAGGEAGGAQEHGTVTDERCDVERGVAAFAEAAADALTDPERATTTGPYLMAALYASYASQEDIRHLLGDPVSAAELGAEVPRDLPALLDLGFARGHAHRLLRPVLTALAFAQGDGMPVSLVATVARGFITHEDGGAGDDQTATEDAVVTDAAGSGPPVTQPGTVDTSDVARLLGDLRAFLRTVPDRTGTVLYRLLHQSVADELRGLTAGTAAGTATGTAAGKDERPGAEDRRAATAVYDALIDSLRGPVPGGPPRWAGLDGYLRRHLAQHAFDAGRFDELCAEPQFLVHADPDWLDPELGRATSEAARGASAVYRTSAHVHRRTSDEQRRHILAVDAVRHQAHTLADRLAAPGPGCGEAMPWRPQWATGSRISAAHAFTLHLPEDRTTALTGALADVPIVVTGGRSGRLRVWDANNGRLLHTADPGLGEIRALASTRIDDAPVVVVAGSDDSLAVRTLPTLAPVTAPGLHGREAGGVRAMTVVDLAHRPMALTADSSGRLALWDLTGDLPREELRTGLGRTTALVCVPDDDAPSVVVADEEGTVRFCSLLGDSGEDGAFHHPGRVNALACAVVDGTRYVVTGGEDGAVRAWDFAGRALRTESAPRHDGPVYALACMADEGGDSRVLSAGSDGTIRLWEPRDGSEHSRFVGHMGAVTALAHPPSLPPVVVSAGLDAALRVWHVPTGRQRVAPAVGHTSWVNALARAVVGGRQMLISAGADGLLHRWDLASGTPYENPPPLARAPAGDVAPPEGTGPLLGAARADEDRPVRVHALAVALHEGRPLVVSAGPDGLLRCWDAERGTPYGDSFTPATAPVHAVSTTVLAGRPLVVAGGADGRLHCWDVATGRRRGLPLAGHTGGVNALTCVELDTGPTVLSCGDDGTLRLWDLTTGLPVCPPVDAHSGWATALAGLLVDGRPLAVTGGQDGRVRLWDLSRPEPGSGLGRVRPYGEPLSVAGGVNAVACTVAGGALLVAASDDCGVRLWDFASGTRRTDIGVPGTVPSLLLHGDRLALGCEWEVIVLRRSG</sequence>
<feature type="region of interest" description="Disordered" evidence="4">
    <location>
        <begin position="445"/>
        <end position="471"/>
    </location>
</feature>
<dbReference type="Pfam" id="PF00400">
    <property type="entry name" value="WD40"/>
    <property type="match status" value="5"/>
</dbReference>
<dbReference type="InterPro" id="IPR019775">
    <property type="entry name" value="WD40_repeat_CS"/>
</dbReference>
<dbReference type="RefSeq" id="WP_388233804.1">
    <property type="nucleotide sequence ID" value="NZ_JBHVZQ010000004.1"/>
</dbReference>
<dbReference type="PROSITE" id="PS00678">
    <property type="entry name" value="WD_REPEATS_1"/>
    <property type="match status" value="2"/>
</dbReference>
<dbReference type="PROSITE" id="PS50082">
    <property type="entry name" value="WD_REPEATS_2"/>
    <property type="match status" value="6"/>
</dbReference>
<dbReference type="InterPro" id="IPR015943">
    <property type="entry name" value="WD40/YVTN_repeat-like_dom_sf"/>
</dbReference>
<dbReference type="InterPro" id="IPR036322">
    <property type="entry name" value="WD40_repeat_dom_sf"/>
</dbReference>
<dbReference type="PANTHER" id="PTHR22847:SF637">
    <property type="entry name" value="WD REPEAT DOMAIN 5B"/>
    <property type="match status" value="1"/>
</dbReference>
<dbReference type="Gene3D" id="3.40.50.1460">
    <property type="match status" value="1"/>
</dbReference>
<reference evidence="6 7" key="1">
    <citation type="submission" date="2024-09" db="EMBL/GenBank/DDBJ databases">
        <title>The Natural Products Discovery Center: Release of the First 8490 Sequenced Strains for Exploring Actinobacteria Biosynthetic Diversity.</title>
        <authorList>
            <person name="Kalkreuter E."/>
            <person name="Kautsar S.A."/>
            <person name="Yang D."/>
            <person name="Bader C.D."/>
            <person name="Teijaro C.N."/>
            <person name="Fluegel L."/>
            <person name="Davis C.M."/>
            <person name="Simpson J.R."/>
            <person name="Lauterbach L."/>
            <person name="Steele A.D."/>
            <person name="Gui C."/>
            <person name="Meng S."/>
            <person name="Li G."/>
            <person name="Viehrig K."/>
            <person name="Ye F."/>
            <person name="Su P."/>
            <person name="Kiefer A.F."/>
            <person name="Nichols A."/>
            <person name="Cepeda A.J."/>
            <person name="Yan W."/>
            <person name="Fan B."/>
            <person name="Jiang Y."/>
            <person name="Adhikari A."/>
            <person name="Zheng C.-J."/>
            <person name="Schuster L."/>
            <person name="Cowan T.M."/>
            <person name="Smanski M.J."/>
            <person name="Chevrette M.G."/>
            <person name="De Carvalho L.P.S."/>
            <person name="Shen B."/>
        </authorList>
    </citation>
    <scope>NUCLEOTIDE SEQUENCE [LARGE SCALE GENOMIC DNA]</scope>
    <source>
        <strain evidence="6 7">NPDC058328</strain>
    </source>
</reference>
<evidence type="ECO:0000256" key="3">
    <source>
        <dbReference type="PROSITE-ProRule" id="PRU00221"/>
    </source>
</evidence>
<dbReference type="InterPro" id="IPR020472">
    <property type="entry name" value="WD40_PAC1"/>
</dbReference>
<dbReference type="EMBL" id="JBHVZQ010000004">
    <property type="protein sequence ID" value="MFF1273279.1"/>
    <property type="molecule type" value="Genomic_DNA"/>
</dbReference>
<feature type="compositionally biased region" description="Gly residues" evidence="4">
    <location>
        <begin position="571"/>
        <end position="594"/>
    </location>
</feature>
<dbReference type="Proteomes" id="UP001601627">
    <property type="component" value="Unassembled WGS sequence"/>
</dbReference>